<keyword evidence="3" id="KW-1185">Reference proteome</keyword>
<feature type="compositionally biased region" description="Gly residues" evidence="1">
    <location>
        <begin position="92"/>
        <end position="106"/>
    </location>
</feature>
<dbReference type="EMBL" id="OX459950">
    <property type="protein sequence ID" value="CAI9156550.1"/>
    <property type="molecule type" value="Genomic_DNA"/>
</dbReference>
<evidence type="ECO:0000313" key="3">
    <source>
        <dbReference type="Proteomes" id="UP001176941"/>
    </source>
</evidence>
<evidence type="ECO:0000256" key="1">
    <source>
        <dbReference type="SAM" id="MobiDB-lite"/>
    </source>
</evidence>
<feature type="compositionally biased region" description="Basic and acidic residues" evidence="1">
    <location>
        <begin position="157"/>
        <end position="174"/>
    </location>
</feature>
<sequence>MDPEPRPPGSAGSKKGIKFLLEEHAVRRASGKEQTAAPTRPPAPAMLAAEGAVAAAAEARAGLEEPAPPRSCLHLEVRGSPRRVLTPCAGTDGVGVGSRRVGGGGAARDPGARASSGSATPARFPRGPRPRPPAALGKPPRLLLPSRGFLQPPVTRVLERGRPARVSAELERAEPSCFSGAAGDKGR</sequence>
<feature type="region of interest" description="Disordered" evidence="1">
    <location>
        <begin position="25"/>
        <end position="44"/>
    </location>
</feature>
<proteinExistence type="predicted"/>
<protein>
    <submittedName>
        <fullName evidence="2">Uncharacterized protein</fullName>
    </submittedName>
</protein>
<feature type="compositionally biased region" description="Low complexity" evidence="1">
    <location>
        <begin position="107"/>
        <end position="125"/>
    </location>
</feature>
<feature type="compositionally biased region" description="Low complexity" evidence="1">
    <location>
        <begin position="134"/>
        <end position="145"/>
    </location>
</feature>
<gene>
    <name evidence="2" type="ORF">MRATA1EN1_LOCUS5512</name>
</gene>
<organism evidence="2 3">
    <name type="scientific">Rangifer tarandus platyrhynchus</name>
    <name type="common">Svalbard reindeer</name>
    <dbReference type="NCBI Taxonomy" id="3082113"/>
    <lineage>
        <taxon>Eukaryota</taxon>
        <taxon>Metazoa</taxon>
        <taxon>Chordata</taxon>
        <taxon>Craniata</taxon>
        <taxon>Vertebrata</taxon>
        <taxon>Euteleostomi</taxon>
        <taxon>Mammalia</taxon>
        <taxon>Eutheria</taxon>
        <taxon>Laurasiatheria</taxon>
        <taxon>Artiodactyla</taxon>
        <taxon>Ruminantia</taxon>
        <taxon>Pecora</taxon>
        <taxon>Cervidae</taxon>
        <taxon>Odocoileinae</taxon>
        <taxon>Rangifer</taxon>
    </lineage>
</organism>
<name>A0ABN8Y4N7_RANTA</name>
<evidence type="ECO:0000313" key="2">
    <source>
        <dbReference type="EMBL" id="CAI9156550.1"/>
    </source>
</evidence>
<dbReference type="Proteomes" id="UP001176941">
    <property type="component" value="Chromosome 14"/>
</dbReference>
<accession>A0ABN8Y4N7</accession>
<reference evidence="2" key="1">
    <citation type="submission" date="2023-04" db="EMBL/GenBank/DDBJ databases">
        <authorList>
            <consortium name="ELIXIR-Norway"/>
        </authorList>
    </citation>
    <scope>NUCLEOTIDE SEQUENCE [LARGE SCALE GENOMIC DNA]</scope>
</reference>
<feature type="region of interest" description="Disordered" evidence="1">
    <location>
        <begin position="83"/>
        <end position="187"/>
    </location>
</feature>